<dbReference type="EMBL" id="JAIWYP010000010">
    <property type="protein sequence ID" value="KAH3747272.1"/>
    <property type="molecule type" value="Genomic_DNA"/>
</dbReference>
<comment type="caution">
    <text evidence="2">The sequence shown here is derived from an EMBL/GenBank/DDBJ whole genome shotgun (WGS) entry which is preliminary data.</text>
</comment>
<keyword evidence="1" id="KW-1133">Transmembrane helix</keyword>
<evidence type="ECO:0000313" key="3">
    <source>
        <dbReference type="Proteomes" id="UP000828390"/>
    </source>
</evidence>
<feature type="transmembrane region" description="Helical" evidence="1">
    <location>
        <begin position="31"/>
        <end position="49"/>
    </location>
</feature>
<keyword evidence="3" id="KW-1185">Reference proteome</keyword>
<proteinExistence type="predicted"/>
<name>A0A9D4DCU2_DREPO</name>
<evidence type="ECO:0000313" key="2">
    <source>
        <dbReference type="EMBL" id="KAH3747272.1"/>
    </source>
</evidence>
<dbReference type="AlphaFoldDB" id="A0A9D4DCU2"/>
<gene>
    <name evidence="2" type="ORF">DPMN_181696</name>
</gene>
<keyword evidence="1" id="KW-0472">Membrane</keyword>
<keyword evidence="1" id="KW-0812">Transmembrane</keyword>
<evidence type="ECO:0000256" key="1">
    <source>
        <dbReference type="SAM" id="Phobius"/>
    </source>
</evidence>
<accession>A0A9D4DCU2</accession>
<reference evidence="2" key="1">
    <citation type="journal article" date="2019" name="bioRxiv">
        <title>The Genome of the Zebra Mussel, Dreissena polymorpha: A Resource for Invasive Species Research.</title>
        <authorList>
            <person name="McCartney M.A."/>
            <person name="Auch B."/>
            <person name="Kono T."/>
            <person name="Mallez S."/>
            <person name="Zhang Y."/>
            <person name="Obille A."/>
            <person name="Becker A."/>
            <person name="Abrahante J.E."/>
            <person name="Garbe J."/>
            <person name="Badalamenti J.P."/>
            <person name="Herman A."/>
            <person name="Mangelson H."/>
            <person name="Liachko I."/>
            <person name="Sullivan S."/>
            <person name="Sone E.D."/>
            <person name="Koren S."/>
            <person name="Silverstein K.A.T."/>
            <person name="Beckman K.B."/>
            <person name="Gohl D.M."/>
        </authorList>
    </citation>
    <scope>NUCLEOTIDE SEQUENCE</scope>
    <source>
        <strain evidence="2">Duluth1</strain>
        <tissue evidence="2">Whole animal</tissue>
    </source>
</reference>
<sequence length="215" mass="24107">MKALATPDVEKSPKDCLLSAVLSMKEVILPIEYYLLIVILLLENCLLIVRTHRCLYRDHGQNEMSVSIVEQLPTKESQSTESMNECWNRILKAFANSLDPDETPQNVASHQDPNYSPSACKHFNKMSVKIQPPAMGLNLIDSTRRLRRVFPQNIAEERGINPRNDAESLPNIDCAGKAYQLPKIDCAGKAYQLPKIDCAGKAYQFPKIGSADKAY</sequence>
<organism evidence="2 3">
    <name type="scientific">Dreissena polymorpha</name>
    <name type="common">Zebra mussel</name>
    <name type="synonym">Mytilus polymorpha</name>
    <dbReference type="NCBI Taxonomy" id="45954"/>
    <lineage>
        <taxon>Eukaryota</taxon>
        <taxon>Metazoa</taxon>
        <taxon>Spiralia</taxon>
        <taxon>Lophotrochozoa</taxon>
        <taxon>Mollusca</taxon>
        <taxon>Bivalvia</taxon>
        <taxon>Autobranchia</taxon>
        <taxon>Heteroconchia</taxon>
        <taxon>Euheterodonta</taxon>
        <taxon>Imparidentia</taxon>
        <taxon>Neoheterodontei</taxon>
        <taxon>Myida</taxon>
        <taxon>Dreissenoidea</taxon>
        <taxon>Dreissenidae</taxon>
        <taxon>Dreissena</taxon>
    </lineage>
</organism>
<reference evidence="2" key="2">
    <citation type="submission" date="2020-11" db="EMBL/GenBank/DDBJ databases">
        <authorList>
            <person name="McCartney M.A."/>
            <person name="Auch B."/>
            <person name="Kono T."/>
            <person name="Mallez S."/>
            <person name="Becker A."/>
            <person name="Gohl D.M."/>
            <person name="Silverstein K.A.T."/>
            <person name="Koren S."/>
            <person name="Bechman K.B."/>
            <person name="Herman A."/>
            <person name="Abrahante J.E."/>
            <person name="Garbe J."/>
        </authorList>
    </citation>
    <scope>NUCLEOTIDE SEQUENCE</scope>
    <source>
        <strain evidence="2">Duluth1</strain>
        <tissue evidence="2">Whole animal</tissue>
    </source>
</reference>
<dbReference type="Proteomes" id="UP000828390">
    <property type="component" value="Unassembled WGS sequence"/>
</dbReference>
<protein>
    <submittedName>
        <fullName evidence="2">Uncharacterized protein</fullName>
    </submittedName>
</protein>